<proteinExistence type="predicted"/>
<dbReference type="PANTHER" id="PTHR15193:SF2">
    <property type="match status" value="1"/>
</dbReference>
<dbReference type="GeneTree" id="ENSGT00990000203733"/>
<dbReference type="InterPro" id="IPR013106">
    <property type="entry name" value="Ig_V-set"/>
</dbReference>
<evidence type="ECO:0000313" key="3">
    <source>
        <dbReference type="Ensembl" id="ENSACIP00000016243.1"/>
    </source>
</evidence>
<dbReference type="InterPro" id="IPR007110">
    <property type="entry name" value="Ig-like_dom"/>
</dbReference>
<dbReference type="Pfam" id="PF07686">
    <property type="entry name" value="V-set"/>
    <property type="match status" value="1"/>
</dbReference>
<sequence length="191" mass="21638">MLQKSLLLVHYVSQSKPQIQRNCNEDVSLECPVAEKNHNFLSVTWYKLNNGVKHGIIRRGNGDKQVYYNSSWRVTFGEKQNLLMFKVSPEDSGRYECAISAAVGGQNQNHQVDLIVHECVTPAALTTMKNVLNTTQTSPLCQTHIQDLPVTWSIAGYVAVALAKIVLSLISIWVNILFYLSSRRQHTRWHS</sequence>
<keyword evidence="1" id="KW-0472">Membrane</keyword>
<dbReference type="SMART" id="SM00409">
    <property type="entry name" value="IG"/>
    <property type="match status" value="1"/>
</dbReference>
<dbReference type="InterPro" id="IPR036179">
    <property type="entry name" value="Ig-like_dom_sf"/>
</dbReference>
<evidence type="ECO:0000256" key="1">
    <source>
        <dbReference type="SAM" id="Phobius"/>
    </source>
</evidence>
<dbReference type="InterPro" id="IPR003598">
    <property type="entry name" value="Ig_sub2"/>
</dbReference>
<reference evidence="3" key="1">
    <citation type="submission" date="2025-08" db="UniProtKB">
        <authorList>
            <consortium name="Ensembl"/>
        </authorList>
    </citation>
    <scope>IDENTIFICATION</scope>
</reference>
<dbReference type="Gene3D" id="2.60.40.10">
    <property type="entry name" value="Immunoglobulins"/>
    <property type="match status" value="1"/>
</dbReference>
<dbReference type="Ensembl" id="ENSACIT00000016676.1">
    <property type="protein sequence ID" value="ENSACIP00000016243.1"/>
    <property type="gene ID" value="ENSACIG00000012637.1"/>
</dbReference>
<feature type="domain" description="Ig-like" evidence="2">
    <location>
        <begin position="24"/>
        <end position="113"/>
    </location>
</feature>
<name>A0A3Q0S2W0_AMPCI</name>
<protein>
    <submittedName>
        <fullName evidence="3">Si:dkey-109a10.2</fullName>
    </submittedName>
</protein>
<dbReference type="PANTHER" id="PTHR15193">
    <property type="entry name" value="CD83 ANTIGEN"/>
    <property type="match status" value="1"/>
</dbReference>
<keyword evidence="1" id="KW-0812">Transmembrane</keyword>
<evidence type="ECO:0000259" key="2">
    <source>
        <dbReference type="PROSITE" id="PS50835"/>
    </source>
</evidence>
<reference evidence="3" key="2">
    <citation type="submission" date="2025-09" db="UniProtKB">
        <authorList>
            <consortium name="Ensembl"/>
        </authorList>
    </citation>
    <scope>IDENTIFICATION</scope>
</reference>
<accession>A0A3Q0S2W0</accession>
<dbReference type="Proteomes" id="UP000261340">
    <property type="component" value="Unplaced"/>
</dbReference>
<dbReference type="SMART" id="SM00408">
    <property type="entry name" value="IGc2"/>
    <property type="match status" value="1"/>
</dbReference>
<dbReference type="SUPFAM" id="SSF48726">
    <property type="entry name" value="Immunoglobulin"/>
    <property type="match status" value="1"/>
</dbReference>
<feature type="transmembrane region" description="Helical" evidence="1">
    <location>
        <begin position="154"/>
        <end position="180"/>
    </location>
</feature>
<dbReference type="AlphaFoldDB" id="A0A3Q0S2W0"/>
<dbReference type="InterPro" id="IPR003599">
    <property type="entry name" value="Ig_sub"/>
</dbReference>
<dbReference type="PROSITE" id="PS50835">
    <property type="entry name" value="IG_LIKE"/>
    <property type="match status" value="1"/>
</dbReference>
<evidence type="ECO:0000313" key="4">
    <source>
        <dbReference type="Proteomes" id="UP000261340"/>
    </source>
</evidence>
<organism evidence="3 4">
    <name type="scientific">Amphilophus citrinellus</name>
    <name type="common">Midas cichlid</name>
    <name type="synonym">Cichlasoma citrinellum</name>
    <dbReference type="NCBI Taxonomy" id="61819"/>
    <lineage>
        <taxon>Eukaryota</taxon>
        <taxon>Metazoa</taxon>
        <taxon>Chordata</taxon>
        <taxon>Craniata</taxon>
        <taxon>Vertebrata</taxon>
        <taxon>Euteleostomi</taxon>
        <taxon>Actinopterygii</taxon>
        <taxon>Neopterygii</taxon>
        <taxon>Teleostei</taxon>
        <taxon>Neoteleostei</taxon>
        <taxon>Acanthomorphata</taxon>
        <taxon>Ovalentaria</taxon>
        <taxon>Cichlomorphae</taxon>
        <taxon>Cichliformes</taxon>
        <taxon>Cichlidae</taxon>
        <taxon>New World cichlids</taxon>
        <taxon>Cichlasomatinae</taxon>
        <taxon>Heroini</taxon>
        <taxon>Amphilophus</taxon>
    </lineage>
</organism>
<dbReference type="InterPro" id="IPR013783">
    <property type="entry name" value="Ig-like_fold"/>
</dbReference>
<dbReference type="OMA" id="FLSVTWY"/>
<keyword evidence="1" id="KW-1133">Transmembrane helix</keyword>
<keyword evidence="4" id="KW-1185">Reference proteome</keyword>